<accession>A0A0B2PWF5</accession>
<gene>
    <name evidence="1" type="ORF">glysoja_040380</name>
</gene>
<organism evidence="1">
    <name type="scientific">Glycine soja</name>
    <name type="common">Wild soybean</name>
    <dbReference type="NCBI Taxonomy" id="3848"/>
    <lineage>
        <taxon>Eukaryota</taxon>
        <taxon>Viridiplantae</taxon>
        <taxon>Streptophyta</taxon>
        <taxon>Embryophyta</taxon>
        <taxon>Tracheophyta</taxon>
        <taxon>Spermatophyta</taxon>
        <taxon>Magnoliopsida</taxon>
        <taxon>eudicotyledons</taxon>
        <taxon>Gunneridae</taxon>
        <taxon>Pentapetalae</taxon>
        <taxon>rosids</taxon>
        <taxon>fabids</taxon>
        <taxon>Fabales</taxon>
        <taxon>Fabaceae</taxon>
        <taxon>Papilionoideae</taxon>
        <taxon>50 kb inversion clade</taxon>
        <taxon>NPAAA clade</taxon>
        <taxon>indigoferoid/millettioid clade</taxon>
        <taxon>Phaseoleae</taxon>
        <taxon>Glycine</taxon>
        <taxon>Glycine subgen. Soja</taxon>
    </lineage>
</organism>
<dbReference type="AlphaFoldDB" id="A0A0B2PWF5"/>
<dbReference type="Proteomes" id="UP000053555">
    <property type="component" value="Unassembled WGS sequence"/>
</dbReference>
<reference evidence="1" key="1">
    <citation type="submission" date="2014-07" db="EMBL/GenBank/DDBJ databases">
        <title>Identification of a novel salt tolerance gene in wild soybean by whole-genome sequencing.</title>
        <authorList>
            <person name="Lam H.-M."/>
            <person name="Qi X."/>
            <person name="Li M.-W."/>
            <person name="Liu X."/>
            <person name="Xie M."/>
            <person name="Ni M."/>
            <person name="Xu X."/>
        </authorList>
    </citation>
    <scope>NUCLEOTIDE SEQUENCE [LARGE SCALE GENOMIC DNA]</scope>
    <source>
        <tissue evidence="1">Root</tissue>
    </source>
</reference>
<name>A0A0B2PWF5_GLYSO</name>
<protein>
    <submittedName>
        <fullName evidence="1">Uncharacterized protein</fullName>
    </submittedName>
</protein>
<sequence length="80" mass="9478">MDRNDLYRSLRENFRRLDRFWFYVEEVSCRKMQFASEGDYPVAESSCCMDTITLLKGRMAKPFMYSAKAGLMPLQLFDVT</sequence>
<dbReference type="EMBL" id="KN663458">
    <property type="protein sequence ID" value="KHN12073.1"/>
    <property type="molecule type" value="Genomic_DNA"/>
</dbReference>
<proteinExistence type="predicted"/>
<evidence type="ECO:0000313" key="1">
    <source>
        <dbReference type="EMBL" id="KHN12073.1"/>
    </source>
</evidence>